<dbReference type="Proteomes" id="UP000033618">
    <property type="component" value="Unassembled WGS sequence"/>
</dbReference>
<organism evidence="11 12">
    <name type="scientific">Robbsia andropogonis</name>
    <dbReference type="NCBI Taxonomy" id="28092"/>
    <lineage>
        <taxon>Bacteria</taxon>
        <taxon>Pseudomonadati</taxon>
        <taxon>Pseudomonadota</taxon>
        <taxon>Betaproteobacteria</taxon>
        <taxon>Burkholderiales</taxon>
        <taxon>Burkholderiaceae</taxon>
        <taxon>Robbsia</taxon>
    </lineage>
</organism>
<dbReference type="GO" id="GO:0005886">
    <property type="term" value="C:plasma membrane"/>
    <property type="evidence" value="ECO:0007669"/>
    <property type="project" value="UniProtKB-SubCell"/>
</dbReference>
<feature type="transmembrane region" description="Helical" evidence="10">
    <location>
        <begin position="12"/>
        <end position="33"/>
    </location>
</feature>
<keyword evidence="11" id="KW-0966">Cell projection</keyword>
<keyword evidence="5 10" id="KW-0812">Transmembrane</keyword>
<evidence type="ECO:0000256" key="4">
    <source>
        <dbReference type="ARBA" id="ARBA00022475"/>
    </source>
</evidence>
<dbReference type="GO" id="GO:0006605">
    <property type="term" value="P:protein targeting"/>
    <property type="evidence" value="ECO:0007669"/>
    <property type="project" value="UniProtKB-UniRule"/>
</dbReference>
<keyword evidence="7 10" id="KW-0472">Membrane</keyword>
<dbReference type="EMBL" id="LAQU01000005">
    <property type="protein sequence ID" value="KKB64200.1"/>
    <property type="molecule type" value="Genomic_DNA"/>
</dbReference>
<comment type="similarity">
    <text evidence="2 10">Belongs to the FliR/MopE/SpaR family.</text>
</comment>
<reference evidence="11 12" key="1">
    <citation type="submission" date="2015-03" db="EMBL/GenBank/DDBJ databases">
        <title>Draft Genome Sequence of Burkholderia andropogonis type strain ICMP2807, isolated from Sorghum bicolor.</title>
        <authorList>
            <person name="Lopes-Santos L."/>
            <person name="Castro D.B."/>
            <person name="Ottoboni L.M."/>
            <person name="Park D."/>
            <person name="Weirc B.S."/>
            <person name="Destefano S.A."/>
        </authorList>
    </citation>
    <scope>NUCLEOTIDE SEQUENCE [LARGE SCALE GENOMIC DNA]</scope>
    <source>
        <strain evidence="11 12">ICMP2807</strain>
    </source>
</reference>
<dbReference type="NCBIfam" id="TIGR01400">
    <property type="entry name" value="fliR"/>
    <property type="match status" value="1"/>
</dbReference>
<keyword evidence="11" id="KW-0282">Flagellum</keyword>
<evidence type="ECO:0000313" key="11">
    <source>
        <dbReference type="EMBL" id="KKB64200.1"/>
    </source>
</evidence>
<dbReference type="GO" id="GO:0009425">
    <property type="term" value="C:bacterial-type flagellum basal body"/>
    <property type="evidence" value="ECO:0007669"/>
    <property type="project" value="UniProtKB-SubCell"/>
</dbReference>
<comment type="caution">
    <text evidence="11">The sequence shown here is derived from an EMBL/GenBank/DDBJ whole genome shotgun (WGS) entry which is preliminary data.</text>
</comment>
<comment type="subcellular location">
    <subcellularLocation>
        <location evidence="10">Cell membrane</location>
        <topology evidence="10">Multi-pass membrane protein</topology>
    </subcellularLocation>
    <subcellularLocation>
        <location evidence="10">Bacterial flagellum basal body</location>
    </subcellularLocation>
</comment>
<keyword evidence="6 10" id="KW-1133">Transmembrane helix</keyword>
<proteinExistence type="inferred from homology"/>
<evidence type="ECO:0000313" key="12">
    <source>
        <dbReference type="Proteomes" id="UP000033618"/>
    </source>
</evidence>
<evidence type="ECO:0000256" key="1">
    <source>
        <dbReference type="ARBA" id="ARBA00002578"/>
    </source>
</evidence>
<dbReference type="OrthoDB" id="9797790at2"/>
<keyword evidence="4 10" id="KW-1003">Cell membrane</keyword>
<dbReference type="PANTHER" id="PTHR30065:SF8">
    <property type="entry name" value="FLAGELLAR BIOSYNTHETIC PROTEIN FLIR"/>
    <property type="match status" value="1"/>
</dbReference>
<feature type="transmembrane region" description="Helical" evidence="10">
    <location>
        <begin position="218"/>
        <end position="238"/>
    </location>
</feature>
<name>A0A0F5K2P6_9BURK</name>
<evidence type="ECO:0000256" key="5">
    <source>
        <dbReference type="ARBA" id="ARBA00022692"/>
    </source>
</evidence>
<evidence type="ECO:0000256" key="9">
    <source>
        <dbReference type="NCBIfam" id="TIGR01400"/>
    </source>
</evidence>
<evidence type="ECO:0000256" key="10">
    <source>
        <dbReference type="RuleBase" id="RU362071"/>
    </source>
</evidence>
<dbReference type="PANTHER" id="PTHR30065">
    <property type="entry name" value="FLAGELLAR BIOSYNTHETIC PROTEIN FLIR"/>
    <property type="match status" value="1"/>
</dbReference>
<sequence>MITVTYAQLQAWMGAFIWPFARFLALITTAPVLSDNAIPVRVKVALAALLAILVSPTLGPLPDVPIGSGPGLWALGEQIVIGGSIGVAMRIVFGAVQAAGEYAGLQMGLSFAQLIAPGSDGSTLALSRLLDIFAMLIFLAIDGHLQLIATLAATFQTMPIRANAVGLLGTASHWRILAEWGSVVFWAGLMLSLPIVVALLIANLALGILNRAAPQIGIYQVGFAITLITGFLVLQLILPNAAPFILRLFNMGMGTISRLTGAEGL</sequence>
<dbReference type="PRINTS" id="PR00953">
    <property type="entry name" value="TYPE3IMRPROT"/>
</dbReference>
<dbReference type="InterPro" id="IPR006303">
    <property type="entry name" value="FliR"/>
</dbReference>
<dbReference type="GO" id="GO:0044780">
    <property type="term" value="P:bacterial-type flagellum assembly"/>
    <property type="evidence" value="ECO:0007669"/>
    <property type="project" value="UniProtKB-UniRule"/>
</dbReference>
<feature type="transmembrane region" description="Helical" evidence="10">
    <location>
        <begin position="183"/>
        <end position="206"/>
    </location>
</feature>
<evidence type="ECO:0000256" key="7">
    <source>
        <dbReference type="ARBA" id="ARBA00023136"/>
    </source>
</evidence>
<dbReference type="STRING" id="28092.WM40_06785"/>
<dbReference type="RefSeq" id="WP_024904057.1">
    <property type="nucleotide sequence ID" value="NZ_CADFGU010000003.1"/>
</dbReference>
<evidence type="ECO:0000256" key="8">
    <source>
        <dbReference type="ARBA" id="ARBA00023143"/>
    </source>
</evidence>
<evidence type="ECO:0000256" key="3">
    <source>
        <dbReference type="ARBA" id="ARBA00021717"/>
    </source>
</evidence>
<comment type="function">
    <text evidence="1 10">Role in flagellar biosynthesis.</text>
</comment>
<protein>
    <recommendedName>
        <fullName evidence="3 9">Flagellar biosynthetic protein FliR</fullName>
    </recommendedName>
</protein>
<feature type="transmembrane region" description="Helical" evidence="10">
    <location>
        <begin position="132"/>
        <end position="155"/>
    </location>
</feature>
<evidence type="ECO:0000256" key="6">
    <source>
        <dbReference type="ARBA" id="ARBA00022989"/>
    </source>
</evidence>
<accession>A0A0F5K2P6</accession>
<gene>
    <name evidence="11" type="ORF">WM40_06785</name>
</gene>
<dbReference type="Pfam" id="PF01311">
    <property type="entry name" value="Bac_export_1"/>
    <property type="match status" value="1"/>
</dbReference>
<evidence type="ECO:0000256" key="2">
    <source>
        <dbReference type="ARBA" id="ARBA00009772"/>
    </source>
</evidence>
<dbReference type="PATRIC" id="fig|28092.6.peg.1604"/>
<dbReference type="InterPro" id="IPR002010">
    <property type="entry name" value="T3SS_IM_R"/>
</dbReference>
<keyword evidence="11" id="KW-0969">Cilium</keyword>
<keyword evidence="12" id="KW-1185">Reference proteome</keyword>
<keyword evidence="8 10" id="KW-0975">Bacterial flagellum</keyword>
<feature type="transmembrane region" description="Helical" evidence="10">
    <location>
        <begin position="40"/>
        <end position="59"/>
    </location>
</feature>
<feature type="transmembrane region" description="Helical" evidence="10">
    <location>
        <begin position="79"/>
        <end position="100"/>
    </location>
</feature>
<dbReference type="AlphaFoldDB" id="A0A0F5K2P6"/>